<gene>
    <name evidence="2" type="ORF">MUN68_010940</name>
</gene>
<keyword evidence="1" id="KW-0472">Membrane</keyword>
<keyword evidence="1" id="KW-0812">Transmembrane</keyword>
<proteinExistence type="predicted"/>
<organism evidence="2 3">
    <name type="scientific">Psychroserpens ponticola</name>
    <dbReference type="NCBI Taxonomy" id="2932268"/>
    <lineage>
        <taxon>Bacteria</taxon>
        <taxon>Pseudomonadati</taxon>
        <taxon>Bacteroidota</taxon>
        <taxon>Flavobacteriia</taxon>
        <taxon>Flavobacteriales</taxon>
        <taxon>Flavobacteriaceae</taxon>
        <taxon>Psychroserpens</taxon>
    </lineage>
</organism>
<keyword evidence="1" id="KW-1133">Transmembrane helix</keyword>
<protein>
    <submittedName>
        <fullName evidence="2">Uncharacterized protein</fullName>
    </submittedName>
</protein>
<evidence type="ECO:0000313" key="3">
    <source>
        <dbReference type="Proteomes" id="UP001202717"/>
    </source>
</evidence>
<keyword evidence="3" id="KW-1185">Reference proteome</keyword>
<accession>A0ABY7RTZ1</accession>
<evidence type="ECO:0000256" key="1">
    <source>
        <dbReference type="SAM" id="Phobius"/>
    </source>
</evidence>
<dbReference type="RefSeq" id="WP_249996257.1">
    <property type="nucleotide sequence ID" value="NZ_CP116221.1"/>
</dbReference>
<feature type="transmembrane region" description="Helical" evidence="1">
    <location>
        <begin position="41"/>
        <end position="62"/>
    </location>
</feature>
<feature type="transmembrane region" description="Helical" evidence="1">
    <location>
        <begin position="7"/>
        <end position="26"/>
    </location>
</feature>
<name>A0ABY7RTZ1_9FLAO</name>
<sequence>MRNSIQIITLLIFVLFLWAISGYLIICYTDDFAVRGQIGDMFGAVNALFSGLAFVGLIYTIFQQQKEIEKNSLHIANSQDLNTLSVLLTIYSKEEEKYISTDKKKSEIARIKKENILDIIESKRNE</sequence>
<reference evidence="2 3" key="1">
    <citation type="submission" date="2023-01" db="EMBL/GenBank/DDBJ databases">
        <title>Psychroserpens ponticola sp. nov., isolated from seawater.</title>
        <authorList>
            <person name="Kristyanto S."/>
            <person name="Jung J."/>
            <person name="Kim J.M."/>
            <person name="Jeon C.O."/>
        </authorList>
    </citation>
    <scope>NUCLEOTIDE SEQUENCE [LARGE SCALE GENOMIC DNA]</scope>
    <source>
        <strain evidence="2 3">MSW6</strain>
    </source>
</reference>
<evidence type="ECO:0000313" key="2">
    <source>
        <dbReference type="EMBL" id="WCO00581.1"/>
    </source>
</evidence>
<dbReference type="Proteomes" id="UP001202717">
    <property type="component" value="Chromosome"/>
</dbReference>
<dbReference type="EMBL" id="CP116221">
    <property type="protein sequence ID" value="WCO00581.1"/>
    <property type="molecule type" value="Genomic_DNA"/>
</dbReference>